<evidence type="ECO:0000256" key="1">
    <source>
        <dbReference type="SAM" id="MobiDB-lite"/>
    </source>
</evidence>
<dbReference type="Proteomes" id="UP000680679">
    <property type="component" value="Chromosome"/>
</dbReference>
<protein>
    <submittedName>
        <fullName evidence="2">Uncharacterized protein</fullName>
    </submittedName>
</protein>
<evidence type="ECO:0000313" key="2">
    <source>
        <dbReference type="EMBL" id="BCU05696.1"/>
    </source>
</evidence>
<gene>
    <name evidence="2" type="ORF">Atep_03730</name>
</gene>
<proteinExistence type="predicted"/>
<evidence type="ECO:0000313" key="3">
    <source>
        <dbReference type="Proteomes" id="UP000680679"/>
    </source>
</evidence>
<keyword evidence="3" id="KW-1185">Reference proteome</keyword>
<feature type="region of interest" description="Disordered" evidence="1">
    <location>
        <begin position="59"/>
        <end position="93"/>
    </location>
</feature>
<organism evidence="2 3">
    <name type="scientific">Allochromatium tepidum</name>
    <dbReference type="NCBI Taxonomy" id="553982"/>
    <lineage>
        <taxon>Bacteria</taxon>
        <taxon>Pseudomonadati</taxon>
        <taxon>Pseudomonadota</taxon>
        <taxon>Gammaproteobacteria</taxon>
        <taxon>Chromatiales</taxon>
        <taxon>Chromatiaceae</taxon>
        <taxon>Allochromatium</taxon>
    </lineage>
</organism>
<feature type="compositionally biased region" description="Basic and acidic residues" evidence="1">
    <location>
        <begin position="59"/>
        <end position="69"/>
    </location>
</feature>
<feature type="compositionally biased region" description="Gly residues" evidence="1">
    <location>
        <begin position="84"/>
        <end position="93"/>
    </location>
</feature>
<accession>A0ABM7QIV8</accession>
<reference evidence="2 3" key="1">
    <citation type="submission" date="2021-04" db="EMBL/GenBank/DDBJ databases">
        <title>Complete genome sequencing of Allochromatium tepidum strain NZ.</title>
        <authorList>
            <person name="Tsukatani Y."/>
            <person name="Mori H."/>
        </authorList>
    </citation>
    <scope>NUCLEOTIDE SEQUENCE [LARGE SCALE GENOMIC DNA]</scope>
    <source>
        <strain evidence="2 3">NZ</strain>
    </source>
</reference>
<sequence length="93" mass="9894">MTLPGTPQNLARLAHRLARDGAGIDHDQLGRSRLVLDDRESMRLEVTRPGFQLRLVEPAAEHQEPDAHSLPDQASAVRPAEGALGAGGGVGEL</sequence>
<dbReference type="EMBL" id="AP024563">
    <property type="protein sequence ID" value="BCU05696.1"/>
    <property type="molecule type" value="Genomic_DNA"/>
</dbReference>
<name>A0ABM7QIV8_9GAMM</name>